<proteinExistence type="predicted"/>
<dbReference type="Proteomes" id="UP000183508">
    <property type="component" value="Unassembled WGS sequence"/>
</dbReference>
<evidence type="ECO:0000313" key="2">
    <source>
        <dbReference type="EMBL" id="SFU82903.1"/>
    </source>
</evidence>
<protein>
    <submittedName>
        <fullName evidence="2">Uncharacterized protein</fullName>
    </submittedName>
</protein>
<feature type="transmembrane region" description="Helical" evidence="1">
    <location>
        <begin position="23"/>
        <end position="44"/>
    </location>
</feature>
<keyword evidence="1" id="KW-0472">Membrane</keyword>
<keyword evidence="1" id="KW-0812">Transmembrane</keyword>
<dbReference type="AlphaFoldDB" id="A0A1I7JCN0"/>
<keyword evidence="1" id="KW-1133">Transmembrane helix</keyword>
<sequence length="45" mass="4991">MQERKLSNPIAVLEKVWRIAERVTVTLASLLVIGTAGYVSLHLLT</sequence>
<evidence type="ECO:0000256" key="1">
    <source>
        <dbReference type="SAM" id="Phobius"/>
    </source>
</evidence>
<dbReference type="EMBL" id="FPBV01000009">
    <property type="protein sequence ID" value="SFU82903.1"/>
    <property type="molecule type" value="Genomic_DNA"/>
</dbReference>
<accession>A0A1I7JCN0</accession>
<evidence type="ECO:0000313" key="3">
    <source>
        <dbReference type="Proteomes" id="UP000183508"/>
    </source>
</evidence>
<dbReference type="RefSeq" id="WP_175511497.1">
    <property type="nucleotide sequence ID" value="NZ_FPBV01000009.1"/>
</dbReference>
<name>A0A1I7JCN0_9BACL</name>
<organism evidence="2 3">
    <name type="scientific">Alicyclobacillus macrosporangiidus</name>
    <dbReference type="NCBI Taxonomy" id="392015"/>
    <lineage>
        <taxon>Bacteria</taxon>
        <taxon>Bacillati</taxon>
        <taxon>Bacillota</taxon>
        <taxon>Bacilli</taxon>
        <taxon>Bacillales</taxon>
        <taxon>Alicyclobacillaceae</taxon>
        <taxon>Alicyclobacillus</taxon>
    </lineage>
</organism>
<reference evidence="3" key="1">
    <citation type="submission" date="2016-10" db="EMBL/GenBank/DDBJ databases">
        <authorList>
            <person name="Varghese N."/>
        </authorList>
    </citation>
    <scope>NUCLEOTIDE SEQUENCE [LARGE SCALE GENOMIC DNA]</scope>
    <source>
        <strain evidence="3">DSM 17980</strain>
    </source>
</reference>
<keyword evidence="3" id="KW-1185">Reference proteome</keyword>
<gene>
    <name evidence="2" type="ORF">SAMN05421543_109109</name>
</gene>